<feature type="transmembrane region" description="Helical" evidence="7">
    <location>
        <begin position="201"/>
        <end position="222"/>
    </location>
</feature>
<feature type="transmembrane region" description="Helical" evidence="7">
    <location>
        <begin position="12"/>
        <end position="36"/>
    </location>
</feature>
<protein>
    <submittedName>
        <fullName evidence="9">Multiple sugar transport system permease protein/raffinose/stachyose/melibiose transport system permease protein</fullName>
    </submittedName>
</protein>
<dbReference type="AlphaFoldDB" id="A0A7Y9I6F8"/>
<dbReference type="PANTHER" id="PTHR30193:SF37">
    <property type="entry name" value="INNER MEMBRANE ABC TRANSPORTER PERMEASE PROTEIN YCJO"/>
    <property type="match status" value="1"/>
</dbReference>
<feature type="transmembrane region" description="Helical" evidence="7">
    <location>
        <begin position="102"/>
        <end position="122"/>
    </location>
</feature>
<keyword evidence="2 7" id="KW-0813">Transport</keyword>
<name>A0A7Y9I6F8_9ACTN</name>
<feature type="transmembrane region" description="Helical" evidence="7">
    <location>
        <begin position="75"/>
        <end position="95"/>
    </location>
</feature>
<accession>A0A7Y9I6F8</accession>
<dbReference type="InterPro" id="IPR051393">
    <property type="entry name" value="ABC_transporter_permease"/>
</dbReference>
<comment type="subcellular location">
    <subcellularLocation>
        <location evidence="1 7">Cell membrane</location>
        <topology evidence="1 7">Multi-pass membrane protein</topology>
    </subcellularLocation>
</comment>
<sequence>MNSVLADKKTVLILLGPALLCYTLVKLVPVIWSFGLSFFEGNMRGFDFIGLGNFVALFSDVELGNAILFSLKYSVVMTVGQVLLGYLLALFYVFVLRRSSAFVRAIIFFPTVLPTVAVALLFTRLFEVAPQTGPVNAALNLFGISSIDWLSQPDTSFLVIVIMELWGSMGFFAVLLYAGLLDIPEELLESARLDGANGWQLVRRIILPLSAPVLLSAVIFSFNGTLKVFDSVFALTNGGPGTSTQPLTLYMYKTTFTFQDYGYGSTLAVVLTVMCLVVTLVIFGPARKDRTEA</sequence>
<dbReference type="SUPFAM" id="SSF161098">
    <property type="entry name" value="MetI-like"/>
    <property type="match status" value="1"/>
</dbReference>
<evidence type="ECO:0000256" key="1">
    <source>
        <dbReference type="ARBA" id="ARBA00004651"/>
    </source>
</evidence>
<keyword evidence="3" id="KW-1003">Cell membrane</keyword>
<dbReference type="Proteomes" id="UP000569914">
    <property type="component" value="Unassembled WGS sequence"/>
</dbReference>
<feature type="transmembrane region" description="Helical" evidence="7">
    <location>
        <begin position="157"/>
        <end position="180"/>
    </location>
</feature>
<evidence type="ECO:0000256" key="7">
    <source>
        <dbReference type="RuleBase" id="RU363032"/>
    </source>
</evidence>
<dbReference type="GO" id="GO:0005886">
    <property type="term" value="C:plasma membrane"/>
    <property type="evidence" value="ECO:0007669"/>
    <property type="project" value="UniProtKB-SubCell"/>
</dbReference>
<dbReference type="Pfam" id="PF00528">
    <property type="entry name" value="BPD_transp_1"/>
    <property type="match status" value="1"/>
</dbReference>
<evidence type="ECO:0000313" key="10">
    <source>
        <dbReference type="Proteomes" id="UP000569914"/>
    </source>
</evidence>
<feature type="domain" description="ABC transmembrane type-1" evidence="8">
    <location>
        <begin position="67"/>
        <end position="282"/>
    </location>
</feature>
<keyword evidence="9" id="KW-0762">Sugar transport</keyword>
<evidence type="ECO:0000313" key="9">
    <source>
        <dbReference type="EMBL" id="NYE71154.1"/>
    </source>
</evidence>
<evidence type="ECO:0000256" key="2">
    <source>
        <dbReference type="ARBA" id="ARBA00022448"/>
    </source>
</evidence>
<evidence type="ECO:0000256" key="5">
    <source>
        <dbReference type="ARBA" id="ARBA00022989"/>
    </source>
</evidence>
<dbReference type="GO" id="GO:0055085">
    <property type="term" value="P:transmembrane transport"/>
    <property type="evidence" value="ECO:0007669"/>
    <property type="project" value="InterPro"/>
</dbReference>
<comment type="caution">
    <text evidence="9">The sequence shown here is derived from an EMBL/GenBank/DDBJ whole genome shotgun (WGS) entry which is preliminary data.</text>
</comment>
<evidence type="ECO:0000256" key="6">
    <source>
        <dbReference type="ARBA" id="ARBA00023136"/>
    </source>
</evidence>
<keyword evidence="6 7" id="KW-0472">Membrane</keyword>
<keyword evidence="10" id="KW-1185">Reference proteome</keyword>
<dbReference type="InterPro" id="IPR035906">
    <property type="entry name" value="MetI-like_sf"/>
</dbReference>
<evidence type="ECO:0000256" key="3">
    <source>
        <dbReference type="ARBA" id="ARBA00022475"/>
    </source>
</evidence>
<dbReference type="CDD" id="cd06261">
    <property type="entry name" value="TM_PBP2"/>
    <property type="match status" value="1"/>
</dbReference>
<organism evidence="9 10">
    <name type="scientific">Microlunatus parietis</name>
    <dbReference type="NCBI Taxonomy" id="682979"/>
    <lineage>
        <taxon>Bacteria</taxon>
        <taxon>Bacillati</taxon>
        <taxon>Actinomycetota</taxon>
        <taxon>Actinomycetes</taxon>
        <taxon>Propionibacteriales</taxon>
        <taxon>Propionibacteriaceae</taxon>
        <taxon>Microlunatus</taxon>
    </lineage>
</organism>
<dbReference type="PROSITE" id="PS50928">
    <property type="entry name" value="ABC_TM1"/>
    <property type="match status" value="1"/>
</dbReference>
<dbReference type="EMBL" id="JACCBU010000001">
    <property type="protein sequence ID" value="NYE71154.1"/>
    <property type="molecule type" value="Genomic_DNA"/>
</dbReference>
<gene>
    <name evidence="9" type="ORF">BKA15_002483</name>
</gene>
<dbReference type="PANTHER" id="PTHR30193">
    <property type="entry name" value="ABC TRANSPORTER PERMEASE PROTEIN"/>
    <property type="match status" value="1"/>
</dbReference>
<feature type="transmembrane region" description="Helical" evidence="7">
    <location>
        <begin position="261"/>
        <end position="283"/>
    </location>
</feature>
<keyword evidence="5 7" id="KW-1133">Transmembrane helix</keyword>
<evidence type="ECO:0000259" key="8">
    <source>
        <dbReference type="PROSITE" id="PS50928"/>
    </source>
</evidence>
<keyword evidence="4 7" id="KW-0812">Transmembrane</keyword>
<proteinExistence type="inferred from homology"/>
<comment type="similarity">
    <text evidence="7">Belongs to the binding-protein-dependent transport system permease family.</text>
</comment>
<dbReference type="RefSeq" id="WP_179751125.1">
    <property type="nucleotide sequence ID" value="NZ_JACCBU010000001.1"/>
</dbReference>
<dbReference type="Gene3D" id="1.10.3720.10">
    <property type="entry name" value="MetI-like"/>
    <property type="match status" value="1"/>
</dbReference>
<dbReference type="InterPro" id="IPR000515">
    <property type="entry name" value="MetI-like"/>
</dbReference>
<reference evidence="9 10" key="1">
    <citation type="submission" date="2020-07" db="EMBL/GenBank/DDBJ databases">
        <title>Sequencing the genomes of 1000 actinobacteria strains.</title>
        <authorList>
            <person name="Klenk H.-P."/>
        </authorList>
    </citation>
    <scope>NUCLEOTIDE SEQUENCE [LARGE SCALE GENOMIC DNA]</scope>
    <source>
        <strain evidence="9 10">DSM 22083</strain>
    </source>
</reference>
<evidence type="ECO:0000256" key="4">
    <source>
        <dbReference type="ARBA" id="ARBA00022692"/>
    </source>
</evidence>